<evidence type="ECO:0000259" key="8">
    <source>
        <dbReference type="PROSITE" id="PS50059"/>
    </source>
</evidence>
<evidence type="ECO:0000256" key="4">
    <source>
        <dbReference type="PROSITE-ProRule" id="PRU00277"/>
    </source>
</evidence>
<reference evidence="9" key="1">
    <citation type="submission" date="2020-07" db="EMBL/GenBank/DDBJ databases">
        <title>Huge and variable diversity of episymbiotic CPR bacteria and DPANN archaea in groundwater ecosystems.</title>
        <authorList>
            <person name="He C.Y."/>
            <person name="Keren R."/>
            <person name="Whittaker M."/>
            <person name="Farag I.F."/>
            <person name="Doudna J."/>
            <person name="Cate J.H.D."/>
            <person name="Banfield J.F."/>
        </authorList>
    </citation>
    <scope>NUCLEOTIDE SEQUENCE</scope>
    <source>
        <strain evidence="9">NC_groundwater_17_Pr7_B-0.1um_64_12</strain>
    </source>
</reference>
<accession>A0A931LU39</accession>
<dbReference type="EC" id="5.2.1.8" evidence="5"/>
<dbReference type="InterPro" id="IPR001179">
    <property type="entry name" value="PPIase_FKBP_dom"/>
</dbReference>
<dbReference type="AlphaFoldDB" id="A0A931LU39"/>
<gene>
    <name evidence="9" type="ORF">HYR64_10350</name>
</gene>
<evidence type="ECO:0000256" key="2">
    <source>
        <dbReference type="ARBA" id="ARBA00023110"/>
    </source>
</evidence>
<dbReference type="InterPro" id="IPR046357">
    <property type="entry name" value="PPIase_dom_sf"/>
</dbReference>
<comment type="catalytic activity">
    <reaction evidence="1 4 5">
        <text>[protein]-peptidylproline (omega=180) = [protein]-peptidylproline (omega=0)</text>
        <dbReference type="Rhea" id="RHEA:16237"/>
        <dbReference type="Rhea" id="RHEA-COMP:10747"/>
        <dbReference type="Rhea" id="RHEA-COMP:10748"/>
        <dbReference type="ChEBI" id="CHEBI:83833"/>
        <dbReference type="ChEBI" id="CHEBI:83834"/>
        <dbReference type="EC" id="5.2.1.8"/>
    </reaction>
</comment>
<dbReference type="Pfam" id="PF00254">
    <property type="entry name" value="FKBP_C"/>
    <property type="match status" value="2"/>
</dbReference>
<feature type="signal peptide" evidence="7">
    <location>
        <begin position="1"/>
        <end position="18"/>
    </location>
</feature>
<dbReference type="SUPFAM" id="SSF54534">
    <property type="entry name" value="FKBP-like"/>
    <property type="match status" value="2"/>
</dbReference>
<evidence type="ECO:0000256" key="5">
    <source>
        <dbReference type="RuleBase" id="RU003915"/>
    </source>
</evidence>
<protein>
    <recommendedName>
        <fullName evidence="5">Peptidyl-prolyl cis-trans isomerase</fullName>
        <ecNumber evidence="5">5.2.1.8</ecNumber>
    </recommendedName>
</protein>
<dbReference type="Proteomes" id="UP000727962">
    <property type="component" value="Unassembled WGS sequence"/>
</dbReference>
<dbReference type="PROSITE" id="PS51257">
    <property type="entry name" value="PROKAR_LIPOPROTEIN"/>
    <property type="match status" value="1"/>
</dbReference>
<feature type="domain" description="PPIase FKBP-type" evidence="8">
    <location>
        <begin position="68"/>
        <end position="156"/>
    </location>
</feature>
<proteinExistence type="inferred from homology"/>
<keyword evidence="7" id="KW-0732">Signal</keyword>
<comment type="caution">
    <text evidence="9">The sequence shown here is derived from an EMBL/GenBank/DDBJ whole genome shotgun (WGS) entry which is preliminary data.</text>
</comment>
<keyword evidence="2 4" id="KW-0697">Rotamase</keyword>
<dbReference type="FunFam" id="3.10.50.40:FF:000006">
    <property type="entry name" value="Peptidyl-prolyl cis-trans isomerase"/>
    <property type="match status" value="1"/>
</dbReference>
<dbReference type="InterPro" id="IPR044609">
    <property type="entry name" value="FKBP2/11"/>
</dbReference>
<organism evidence="9 10">
    <name type="scientific">Fimbriimonas ginsengisoli</name>
    <dbReference type="NCBI Taxonomy" id="1005039"/>
    <lineage>
        <taxon>Bacteria</taxon>
        <taxon>Bacillati</taxon>
        <taxon>Armatimonadota</taxon>
        <taxon>Fimbriimonadia</taxon>
        <taxon>Fimbriimonadales</taxon>
        <taxon>Fimbriimonadaceae</taxon>
        <taxon>Fimbriimonas</taxon>
    </lineage>
</organism>
<feature type="chain" id="PRO_5037963601" description="Peptidyl-prolyl cis-trans isomerase" evidence="7">
    <location>
        <begin position="19"/>
        <end position="273"/>
    </location>
</feature>
<name>A0A931LU39_FIMGI</name>
<sequence length="273" mass="29108">MKLRPSFALAALSMLFIAGCPSQKPEQAKASPPEKAEQAKAAKPALPPLTALKVETVTKGTGDGAQNGDLLNMTYTGTLADGTQFDSNDKPDGQPFPLVLGAHQVIAGWEQGLLGIKTGEVRKLSVPPGLGYGSRAVGPIPANSDLYFTVKLLGLVRAKDLFNYESKDKKVGVGPAVKKGDTVTIAYEAYLLNGKSIDSRKRDKPQVLTVGFEASGVSHGILGVDRGILGMRVGGIRRLRLPPALMADRLAQDQRMPRNAIVDWEIELLKIGK</sequence>
<evidence type="ECO:0000256" key="1">
    <source>
        <dbReference type="ARBA" id="ARBA00000971"/>
    </source>
</evidence>
<evidence type="ECO:0000256" key="7">
    <source>
        <dbReference type="SAM" id="SignalP"/>
    </source>
</evidence>
<evidence type="ECO:0000256" key="3">
    <source>
        <dbReference type="ARBA" id="ARBA00023235"/>
    </source>
</evidence>
<comment type="similarity">
    <text evidence="5">Belongs to the FKBP-type PPIase family.</text>
</comment>
<feature type="domain" description="PPIase FKBP-type" evidence="8">
    <location>
        <begin position="180"/>
        <end position="272"/>
    </location>
</feature>
<dbReference type="PROSITE" id="PS50059">
    <property type="entry name" value="FKBP_PPIASE"/>
    <property type="match status" value="2"/>
</dbReference>
<dbReference type="Gene3D" id="3.10.50.40">
    <property type="match status" value="2"/>
</dbReference>
<evidence type="ECO:0000313" key="9">
    <source>
        <dbReference type="EMBL" id="MBI1757493.1"/>
    </source>
</evidence>
<evidence type="ECO:0000313" key="10">
    <source>
        <dbReference type="Proteomes" id="UP000727962"/>
    </source>
</evidence>
<evidence type="ECO:0000256" key="6">
    <source>
        <dbReference type="SAM" id="MobiDB-lite"/>
    </source>
</evidence>
<keyword evidence="3 4" id="KW-0413">Isomerase</keyword>
<dbReference type="EMBL" id="JACOSL010000064">
    <property type="protein sequence ID" value="MBI1757493.1"/>
    <property type="molecule type" value="Genomic_DNA"/>
</dbReference>
<dbReference type="PANTHER" id="PTHR45779">
    <property type="entry name" value="PEPTIDYLPROLYL ISOMERASE"/>
    <property type="match status" value="1"/>
</dbReference>
<dbReference type="GO" id="GO:0003755">
    <property type="term" value="F:peptidyl-prolyl cis-trans isomerase activity"/>
    <property type="evidence" value="ECO:0007669"/>
    <property type="project" value="UniProtKB-UniRule"/>
</dbReference>
<dbReference type="PANTHER" id="PTHR45779:SF7">
    <property type="entry name" value="PEPTIDYLPROLYL ISOMERASE"/>
    <property type="match status" value="1"/>
</dbReference>
<feature type="region of interest" description="Disordered" evidence="6">
    <location>
        <begin position="23"/>
        <end position="45"/>
    </location>
</feature>